<dbReference type="EMBL" id="LUGG01000009">
    <property type="protein sequence ID" value="OBZ72153.1"/>
    <property type="molecule type" value="Genomic_DNA"/>
</dbReference>
<feature type="transmembrane region" description="Helical" evidence="2">
    <location>
        <begin position="647"/>
        <end position="669"/>
    </location>
</feature>
<organism evidence="3 4">
    <name type="scientific">Grifola frondosa</name>
    <name type="common">Maitake</name>
    <name type="synonym">Polyporus frondosus</name>
    <dbReference type="NCBI Taxonomy" id="5627"/>
    <lineage>
        <taxon>Eukaryota</taxon>
        <taxon>Fungi</taxon>
        <taxon>Dikarya</taxon>
        <taxon>Basidiomycota</taxon>
        <taxon>Agaricomycotina</taxon>
        <taxon>Agaricomycetes</taxon>
        <taxon>Polyporales</taxon>
        <taxon>Grifolaceae</taxon>
        <taxon>Grifola</taxon>
    </lineage>
</organism>
<proteinExistence type="predicted"/>
<evidence type="ECO:0000313" key="3">
    <source>
        <dbReference type="EMBL" id="OBZ72153.1"/>
    </source>
</evidence>
<dbReference type="Proteomes" id="UP000092993">
    <property type="component" value="Unassembled WGS sequence"/>
</dbReference>
<evidence type="ECO:0000313" key="4">
    <source>
        <dbReference type="Proteomes" id="UP000092993"/>
    </source>
</evidence>
<evidence type="ECO:0000256" key="1">
    <source>
        <dbReference type="SAM" id="MobiDB-lite"/>
    </source>
</evidence>
<keyword evidence="2" id="KW-0472">Membrane</keyword>
<feature type="compositionally biased region" description="Polar residues" evidence="1">
    <location>
        <begin position="1"/>
        <end position="10"/>
    </location>
</feature>
<dbReference type="OrthoDB" id="9988102at2759"/>
<reference evidence="3 4" key="1">
    <citation type="submission" date="2016-03" db="EMBL/GenBank/DDBJ databases">
        <title>Whole genome sequencing of Grifola frondosa 9006-11.</title>
        <authorList>
            <person name="Min B."/>
            <person name="Park H."/>
            <person name="Kim J.-G."/>
            <person name="Cho H."/>
            <person name="Oh Y.-L."/>
            <person name="Kong W.-S."/>
            <person name="Choi I.-G."/>
        </authorList>
    </citation>
    <scope>NUCLEOTIDE SEQUENCE [LARGE SCALE GENOMIC DNA]</scope>
    <source>
        <strain evidence="3 4">9006-11</strain>
    </source>
</reference>
<feature type="region of interest" description="Disordered" evidence="1">
    <location>
        <begin position="1"/>
        <end position="21"/>
    </location>
</feature>
<keyword evidence="2" id="KW-0812">Transmembrane</keyword>
<gene>
    <name evidence="3" type="ORF">A0H81_07390</name>
</gene>
<evidence type="ECO:0000256" key="2">
    <source>
        <dbReference type="SAM" id="Phobius"/>
    </source>
</evidence>
<feature type="compositionally biased region" description="Low complexity" evidence="1">
    <location>
        <begin position="376"/>
        <end position="395"/>
    </location>
</feature>
<feature type="region of interest" description="Disordered" evidence="1">
    <location>
        <begin position="464"/>
        <end position="488"/>
    </location>
</feature>
<name>A0A1C7M599_GRIFR</name>
<feature type="compositionally biased region" description="Polar residues" evidence="1">
    <location>
        <begin position="464"/>
        <end position="474"/>
    </location>
</feature>
<accession>A0A1C7M599</accession>
<feature type="compositionally biased region" description="Polar residues" evidence="1">
    <location>
        <begin position="77"/>
        <end position="86"/>
    </location>
</feature>
<dbReference type="STRING" id="5627.A0A1C7M599"/>
<sequence length="704" mass="76775">MGNTHSTQISEAEKDKEEEEYWKLVEAVEQTQPKPEVESLGPTSHGLPNDVQGSIGVGAFNPFTGIYTPTTQGYGTPFSQNMSNLPNAPPRPQHSPNLPAYQSSAPHENEVNYAANVDTPSFPVPEGLWTSMQNSPSQIPLPMSPPEASGMAYTPLAAPEDIPPTPASPYVRLPSAGDPLLPRTLFSDQPLHDPAFSGNASSRIGPAEYLRHPIPSPPPHSYDMPPDDWIPLVDRDRMIYLPPPHELSISVNPPSSDSFVSEAIQPAQGATYYPPDPLDSQIEPLTVESPAQILLPSLSPNSASQIPLPPSPLIDSDVSTLFLNIPPPDLPSDLSFDLLQPPVSRTSTSLSVPQPKHVLVEHFANAPARRVRRVGSDSSASTTSSYFIPPAGSSSGPPPPIWGIPSRQAPFIPPPVPSTPGWAMPPGFIPQALTPSPVIPPMPSPLPSSSAVARRLGPPAVNNYSPAQYSVAQTPSQPPQSWSSPYWGNNRGSGPAPYPNHPVAAGVYVGTPWRNHGANSMSTDWKPAWTVFPLKVFRGVDHDVLKIQPEWDDEDLLRELKKKYDKLRTFWRKWFSLKSVGSLTMVLADHSFIYPQRIGPARVSAHRNLRVRHFLNKPETLKGRREFMQVLTERPDFGLEFVERWQAFRLAVAILLPIFLSLVTGVVYSGLTQDVSSAFTIAGYLTSAYSVCLVLVGVLNLVEF</sequence>
<dbReference type="AlphaFoldDB" id="A0A1C7M599"/>
<feature type="region of interest" description="Disordered" evidence="1">
    <location>
        <begin position="370"/>
        <end position="398"/>
    </location>
</feature>
<keyword evidence="4" id="KW-1185">Reference proteome</keyword>
<protein>
    <submittedName>
        <fullName evidence="3">Uncharacterized protein</fullName>
    </submittedName>
</protein>
<feature type="region of interest" description="Disordered" evidence="1">
    <location>
        <begin position="77"/>
        <end position="100"/>
    </location>
</feature>
<comment type="caution">
    <text evidence="3">The sequence shown here is derived from an EMBL/GenBank/DDBJ whole genome shotgun (WGS) entry which is preliminary data.</text>
</comment>
<keyword evidence="2" id="KW-1133">Transmembrane helix</keyword>
<feature type="transmembrane region" description="Helical" evidence="2">
    <location>
        <begin position="681"/>
        <end position="702"/>
    </location>
</feature>